<evidence type="ECO:0000256" key="2">
    <source>
        <dbReference type="ARBA" id="ARBA00022741"/>
    </source>
</evidence>
<evidence type="ECO:0000313" key="8">
    <source>
        <dbReference type="Proteomes" id="UP000784294"/>
    </source>
</evidence>
<keyword evidence="3" id="KW-0251">Elongation factor</keyword>
<dbReference type="SUPFAM" id="SSF50447">
    <property type="entry name" value="Translation proteins"/>
    <property type="match status" value="1"/>
</dbReference>
<keyword evidence="2" id="KW-0547">Nucleotide-binding</keyword>
<evidence type="ECO:0000313" key="7">
    <source>
        <dbReference type="EMBL" id="VEL29468.1"/>
    </source>
</evidence>
<dbReference type="AlphaFoldDB" id="A0A3S5AHM8"/>
<dbReference type="GO" id="GO:0003746">
    <property type="term" value="F:translation elongation factor activity"/>
    <property type="evidence" value="ECO:0007669"/>
    <property type="project" value="UniProtKB-KW"/>
</dbReference>
<dbReference type="InterPro" id="IPR004161">
    <property type="entry name" value="EFTu-like_2"/>
</dbReference>
<organism evidence="7 8">
    <name type="scientific">Protopolystoma xenopodis</name>
    <dbReference type="NCBI Taxonomy" id="117903"/>
    <lineage>
        <taxon>Eukaryota</taxon>
        <taxon>Metazoa</taxon>
        <taxon>Spiralia</taxon>
        <taxon>Lophotrochozoa</taxon>
        <taxon>Platyhelminthes</taxon>
        <taxon>Monogenea</taxon>
        <taxon>Polyopisthocotylea</taxon>
        <taxon>Polystomatidea</taxon>
        <taxon>Polystomatidae</taxon>
        <taxon>Protopolystoma</taxon>
    </lineage>
</organism>
<dbReference type="OrthoDB" id="198619at2759"/>
<dbReference type="GO" id="GO:0003924">
    <property type="term" value="F:GTPase activity"/>
    <property type="evidence" value="ECO:0007669"/>
    <property type="project" value="TreeGrafter"/>
</dbReference>
<keyword evidence="4" id="KW-0648">Protein biosynthesis</keyword>
<dbReference type="Pfam" id="PF03144">
    <property type="entry name" value="GTP_EFTU_D2"/>
    <property type="match status" value="1"/>
</dbReference>
<protein>
    <recommendedName>
        <fullName evidence="6">Translation elongation factor EFTu-like domain-containing protein</fullName>
    </recommendedName>
</protein>
<dbReference type="Proteomes" id="UP000784294">
    <property type="component" value="Unassembled WGS sequence"/>
</dbReference>
<comment type="similarity">
    <text evidence="1">Belongs to the TRAFAC class translation factor GTPase superfamily. Classic translation factor GTPase family. EF-G/EF-2 subfamily.</text>
</comment>
<accession>A0A3S5AHM8</accession>
<dbReference type="EMBL" id="CAAALY010103431">
    <property type="protein sequence ID" value="VEL29468.1"/>
    <property type="molecule type" value="Genomic_DNA"/>
</dbReference>
<dbReference type="FunFam" id="2.40.30.10:FF:000022">
    <property type="entry name" value="Elongation factor G, mitochondrial"/>
    <property type="match status" value="1"/>
</dbReference>
<reference evidence="7" key="1">
    <citation type="submission" date="2018-11" db="EMBL/GenBank/DDBJ databases">
        <authorList>
            <consortium name="Pathogen Informatics"/>
        </authorList>
    </citation>
    <scope>NUCLEOTIDE SEQUENCE</scope>
</reference>
<name>A0A3S5AHM8_9PLAT</name>
<sequence>MFLFFSSSTVNVPLDSSRTDIKPFLGLAFKLEASKFGQLTYMRVYQGCLNRGDTIWNMRSNKKFRISRLGRVNVQNFEDLEKINSGDIAALFGIECYSGDTLVDQVLKKDNLHMVCFFK</sequence>
<evidence type="ECO:0000256" key="4">
    <source>
        <dbReference type="ARBA" id="ARBA00022917"/>
    </source>
</evidence>
<evidence type="ECO:0000259" key="6">
    <source>
        <dbReference type="Pfam" id="PF03144"/>
    </source>
</evidence>
<evidence type="ECO:0000256" key="5">
    <source>
        <dbReference type="ARBA" id="ARBA00023134"/>
    </source>
</evidence>
<dbReference type="CDD" id="cd04091">
    <property type="entry name" value="mtEFG1_II_like"/>
    <property type="match status" value="1"/>
</dbReference>
<comment type="caution">
    <text evidence="7">The sequence shown here is derived from an EMBL/GenBank/DDBJ whole genome shotgun (WGS) entry which is preliminary data.</text>
</comment>
<evidence type="ECO:0000256" key="3">
    <source>
        <dbReference type="ARBA" id="ARBA00022768"/>
    </source>
</evidence>
<dbReference type="PANTHER" id="PTHR43636:SF2">
    <property type="entry name" value="ELONGATION FACTOR G, MITOCHONDRIAL"/>
    <property type="match status" value="1"/>
</dbReference>
<feature type="domain" description="Translation elongation factor EFTu-like" evidence="6">
    <location>
        <begin position="37"/>
        <end position="102"/>
    </location>
</feature>
<dbReference type="PANTHER" id="PTHR43636">
    <property type="entry name" value="ELONGATION FACTOR G, MITOCHONDRIAL"/>
    <property type="match status" value="1"/>
</dbReference>
<dbReference type="GO" id="GO:0005525">
    <property type="term" value="F:GTP binding"/>
    <property type="evidence" value="ECO:0007669"/>
    <property type="project" value="UniProtKB-KW"/>
</dbReference>
<dbReference type="Gene3D" id="2.40.30.10">
    <property type="entry name" value="Translation factors"/>
    <property type="match status" value="1"/>
</dbReference>
<keyword evidence="8" id="KW-1185">Reference proteome</keyword>
<dbReference type="InterPro" id="IPR009000">
    <property type="entry name" value="Transl_B-barrel_sf"/>
</dbReference>
<gene>
    <name evidence="7" type="ORF">PXEA_LOCUS22908</name>
</gene>
<dbReference type="GO" id="GO:0005739">
    <property type="term" value="C:mitochondrion"/>
    <property type="evidence" value="ECO:0007669"/>
    <property type="project" value="TreeGrafter"/>
</dbReference>
<dbReference type="GO" id="GO:0070125">
    <property type="term" value="P:mitochondrial translational elongation"/>
    <property type="evidence" value="ECO:0007669"/>
    <property type="project" value="TreeGrafter"/>
</dbReference>
<proteinExistence type="inferred from homology"/>
<keyword evidence="5" id="KW-0342">GTP-binding</keyword>
<evidence type="ECO:0000256" key="1">
    <source>
        <dbReference type="ARBA" id="ARBA00005870"/>
    </source>
</evidence>